<evidence type="ECO:0000313" key="3">
    <source>
        <dbReference type="EMBL" id="MQL71453.1"/>
    </source>
</evidence>
<feature type="domain" description="Transposase Tnp1/En/Spm-like" evidence="2">
    <location>
        <begin position="139"/>
        <end position="203"/>
    </location>
</feature>
<comment type="caution">
    <text evidence="3">The sequence shown here is derived from an EMBL/GenBank/DDBJ whole genome shotgun (WGS) entry which is preliminary data.</text>
</comment>
<feature type="region of interest" description="Disordered" evidence="1">
    <location>
        <begin position="54"/>
        <end position="84"/>
    </location>
</feature>
<dbReference type="EMBL" id="NMUH01000099">
    <property type="protein sequence ID" value="MQL71453.1"/>
    <property type="molecule type" value="Genomic_DNA"/>
</dbReference>
<reference evidence="3" key="1">
    <citation type="submission" date="2017-07" db="EMBL/GenBank/DDBJ databases">
        <title>Taro Niue Genome Assembly and Annotation.</title>
        <authorList>
            <person name="Atibalentja N."/>
            <person name="Keating K."/>
            <person name="Fields C.J."/>
        </authorList>
    </citation>
    <scope>NUCLEOTIDE SEQUENCE</scope>
    <source>
        <strain evidence="3">Niue_2</strain>
        <tissue evidence="3">Leaf</tissue>
    </source>
</reference>
<keyword evidence="4" id="KW-1185">Reference proteome</keyword>
<evidence type="ECO:0000313" key="4">
    <source>
        <dbReference type="Proteomes" id="UP000652761"/>
    </source>
</evidence>
<dbReference type="AlphaFoldDB" id="A0A843TPU0"/>
<evidence type="ECO:0000259" key="2">
    <source>
        <dbReference type="Pfam" id="PF03017"/>
    </source>
</evidence>
<gene>
    <name evidence="3" type="ORF">Taro_003786</name>
</gene>
<protein>
    <recommendedName>
        <fullName evidence="2">Transposase Tnp1/En/Spm-like domain-containing protein</fullName>
    </recommendedName>
</protein>
<dbReference type="InterPro" id="IPR004264">
    <property type="entry name" value="Transposase_23"/>
</dbReference>
<name>A0A843TPU0_COLES</name>
<sequence>MALTREEAEASNHGRAARVLLDPVTDILGGIQLNLVRNLLPPPAGFGRKYFRNPVRDQYPRRPSHTKPGMTHRSLLGGKESDQERCCPGDRLVGEFSARRVVMLMERHGMNAHEGNASPSIHSFASSHELQHHNRKVMVYLKSFKKSLVNVALAIIESKDPLKNVGGCDLRCEYWEVAINVALVYNEPLPRPYGQFKTIGDAIGATIAWPFTLVVLYNQL</sequence>
<accession>A0A843TPU0</accession>
<dbReference type="Proteomes" id="UP000652761">
    <property type="component" value="Unassembled WGS sequence"/>
</dbReference>
<proteinExistence type="predicted"/>
<evidence type="ECO:0000256" key="1">
    <source>
        <dbReference type="SAM" id="MobiDB-lite"/>
    </source>
</evidence>
<organism evidence="3 4">
    <name type="scientific">Colocasia esculenta</name>
    <name type="common">Wild taro</name>
    <name type="synonym">Arum esculentum</name>
    <dbReference type="NCBI Taxonomy" id="4460"/>
    <lineage>
        <taxon>Eukaryota</taxon>
        <taxon>Viridiplantae</taxon>
        <taxon>Streptophyta</taxon>
        <taxon>Embryophyta</taxon>
        <taxon>Tracheophyta</taxon>
        <taxon>Spermatophyta</taxon>
        <taxon>Magnoliopsida</taxon>
        <taxon>Liliopsida</taxon>
        <taxon>Araceae</taxon>
        <taxon>Aroideae</taxon>
        <taxon>Colocasieae</taxon>
        <taxon>Colocasia</taxon>
    </lineage>
</organism>
<dbReference type="Pfam" id="PF03017">
    <property type="entry name" value="Transposase_23"/>
    <property type="match status" value="1"/>
</dbReference>